<dbReference type="PANTHER" id="PTHR42736:SF1">
    <property type="entry name" value="PROTEIN-GLUTAMINE GAMMA-GLUTAMYLTRANSFERASE"/>
    <property type="match status" value="1"/>
</dbReference>
<evidence type="ECO:0000259" key="3">
    <source>
        <dbReference type="SMART" id="SM00460"/>
    </source>
</evidence>
<dbReference type="SUPFAM" id="SSF54001">
    <property type="entry name" value="Cysteine proteinases"/>
    <property type="match status" value="1"/>
</dbReference>
<keyword evidence="5" id="KW-1185">Reference proteome</keyword>
<dbReference type="PANTHER" id="PTHR42736">
    <property type="entry name" value="PROTEIN-GLUTAMINE GAMMA-GLUTAMYLTRANSFERASE"/>
    <property type="match status" value="1"/>
</dbReference>
<dbReference type="Proteomes" id="UP000198797">
    <property type="component" value="Unassembled WGS sequence"/>
</dbReference>
<feature type="transmembrane region" description="Helical" evidence="2">
    <location>
        <begin position="81"/>
        <end position="100"/>
    </location>
</feature>
<dbReference type="SMART" id="SM00460">
    <property type="entry name" value="TGc"/>
    <property type="match status" value="1"/>
</dbReference>
<feature type="transmembrane region" description="Helical" evidence="2">
    <location>
        <begin position="31"/>
        <end position="50"/>
    </location>
</feature>
<proteinExistence type="predicted"/>
<sequence length="847" mass="91118">MSAPPPATAPVRMPAPVSDDREGDVVIASRNIGFVAAVATLFAAAPLSSIFQQWTWLIQSTIAVAVVAGAAALTRLVRAPLWGQVLGMLAGLLLALTWLFPGGGELIAFLPTPATLAHFGELAQGSLQDMRSYGVKVPDTTPLLFISVLGVGSVAVVVDVLAVGLRRPALAGLPMLAIYSVPVAVYVDSVPALPFVVGAAGYLWLLVTDNVDRVRRFGRRFTGEGRDVDVWESSPLAAAGRRLAVVGVALAVVLPLAVPGMTGGLLDQFNTAGNGTGNGRAGQGGGPGRIDLFASLSGQLNQSEVADMVKVTTTEQSPFYLRFGVADELRPDGFRVRPPNGRPVNRELPDPSGRAGPGVEQQTYRATVEVNRTLNMPFVPLYTDPVSFDGLNGNWSYDQNLGVVFSNRDNSRGKRYSFEYVRSTYTPAALRRARPLPAEHPIRLQQTRTPEVREVGELVNRLVAGKSTDYDRVRALYDYFSRENGFSYSLSTKGGTSGQEIVDFLSNKVGYCQQYAAALAWLVREAGIPARVAFGFTNGSSANGDTYTLTNRNLHAWTEVYFDRFGWVPFDATPAYGVQGSSRSAWAPDSDAPDPEPSDTAAPAAPEDPGATTGPQRDEPADKDTDAGFDPTTGAPVERAPTWPWWTVGALLALLALLAVPALRRRALRRQRHHRPTPVAAGVAPDDGAGGSIPMTVLGADAERARADAHAAWDELLDTLVDYRVRIDRTETPRATAERLAREAVGEDAGSATAVRLLGRAEERARYARDPLTGEPLHPALRTVRGTLAARADRRTRLLAAVLPPSVLLRWRTSLGDTSARLVTASGRLRRLMLRWNPRRLIATRRA</sequence>
<protein>
    <submittedName>
        <fullName evidence="4">Transglutaminase-like superfamily protein</fullName>
    </submittedName>
</protein>
<feature type="region of interest" description="Disordered" evidence="1">
    <location>
        <begin position="581"/>
        <end position="640"/>
    </location>
</feature>
<feature type="transmembrane region" description="Helical" evidence="2">
    <location>
        <begin position="56"/>
        <end position="74"/>
    </location>
</feature>
<evidence type="ECO:0000256" key="1">
    <source>
        <dbReference type="SAM" id="MobiDB-lite"/>
    </source>
</evidence>
<dbReference type="Pfam" id="PF01841">
    <property type="entry name" value="Transglut_core"/>
    <property type="match status" value="1"/>
</dbReference>
<dbReference type="InterPro" id="IPR038765">
    <property type="entry name" value="Papain-like_cys_pep_sf"/>
</dbReference>
<feature type="domain" description="Transglutaminase-like" evidence="3">
    <location>
        <begin position="504"/>
        <end position="574"/>
    </location>
</feature>
<dbReference type="EMBL" id="FMCU01000001">
    <property type="protein sequence ID" value="SCE68430.1"/>
    <property type="molecule type" value="Genomic_DNA"/>
</dbReference>
<dbReference type="InterPro" id="IPR052901">
    <property type="entry name" value="Bact_TGase-like"/>
</dbReference>
<feature type="transmembrane region" description="Helical" evidence="2">
    <location>
        <begin position="643"/>
        <end position="663"/>
    </location>
</feature>
<organism evidence="4 5">
    <name type="scientific">Micromonospora matsumotoense</name>
    <dbReference type="NCBI Taxonomy" id="121616"/>
    <lineage>
        <taxon>Bacteria</taxon>
        <taxon>Bacillati</taxon>
        <taxon>Actinomycetota</taxon>
        <taxon>Actinomycetes</taxon>
        <taxon>Micromonosporales</taxon>
        <taxon>Micromonosporaceae</taxon>
        <taxon>Micromonospora</taxon>
    </lineage>
</organism>
<evidence type="ECO:0000256" key="2">
    <source>
        <dbReference type="SAM" id="Phobius"/>
    </source>
</evidence>
<keyword evidence="2" id="KW-1133">Transmembrane helix</keyword>
<keyword evidence="2" id="KW-0812">Transmembrane</keyword>
<dbReference type="InterPro" id="IPR021878">
    <property type="entry name" value="TgpA_N"/>
</dbReference>
<dbReference type="InterPro" id="IPR002931">
    <property type="entry name" value="Transglutaminase-like"/>
</dbReference>
<dbReference type="Pfam" id="PF11992">
    <property type="entry name" value="TgpA_N"/>
    <property type="match status" value="1"/>
</dbReference>
<feature type="transmembrane region" description="Helical" evidence="2">
    <location>
        <begin position="243"/>
        <end position="266"/>
    </location>
</feature>
<dbReference type="STRING" id="121616.GA0070216_101349"/>
<evidence type="ECO:0000313" key="4">
    <source>
        <dbReference type="EMBL" id="SCE68430.1"/>
    </source>
</evidence>
<feature type="transmembrane region" description="Helical" evidence="2">
    <location>
        <begin position="143"/>
        <end position="162"/>
    </location>
</feature>
<feature type="compositionally biased region" description="Low complexity" evidence="1">
    <location>
        <begin position="678"/>
        <end position="687"/>
    </location>
</feature>
<keyword evidence="2" id="KW-0472">Membrane</keyword>
<dbReference type="AlphaFoldDB" id="A0A1C4U9N4"/>
<reference evidence="5" key="1">
    <citation type="submission" date="2016-06" db="EMBL/GenBank/DDBJ databases">
        <authorList>
            <person name="Varghese N."/>
            <person name="Submissions Spin"/>
        </authorList>
    </citation>
    <scope>NUCLEOTIDE SEQUENCE [LARGE SCALE GENOMIC DNA]</scope>
    <source>
        <strain evidence="5">DSM 44100</strain>
    </source>
</reference>
<feature type="compositionally biased region" description="Basic and acidic residues" evidence="1">
    <location>
        <begin position="616"/>
        <end position="626"/>
    </location>
</feature>
<accession>A0A1C4U9N4</accession>
<dbReference type="Gene3D" id="3.10.620.30">
    <property type="match status" value="1"/>
</dbReference>
<feature type="region of interest" description="Disordered" evidence="1">
    <location>
        <begin position="332"/>
        <end position="361"/>
    </location>
</feature>
<gene>
    <name evidence="4" type="ORF">GA0070216_101349</name>
</gene>
<name>A0A1C4U9N4_9ACTN</name>
<feature type="region of interest" description="Disordered" evidence="1">
    <location>
        <begin position="669"/>
        <end position="691"/>
    </location>
</feature>
<feature type="compositionally biased region" description="Low complexity" evidence="1">
    <location>
        <begin position="598"/>
        <end position="615"/>
    </location>
</feature>
<feature type="transmembrane region" description="Helical" evidence="2">
    <location>
        <begin position="193"/>
        <end position="211"/>
    </location>
</feature>
<evidence type="ECO:0000313" key="5">
    <source>
        <dbReference type="Proteomes" id="UP000198797"/>
    </source>
</evidence>